<gene>
    <name evidence="1" type="ORF">EDC38_0266</name>
</gene>
<dbReference type="Gene3D" id="2.60.120.200">
    <property type="match status" value="1"/>
</dbReference>
<dbReference type="Proteomes" id="UP000273643">
    <property type="component" value="Unassembled WGS sequence"/>
</dbReference>
<comment type="caution">
    <text evidence="1">The sequence shown here is derived from an EMBL/GenBank/DDBJ whole genome shotgun (WGS) entry which is preliminary data.</text>
</comment>
<proteinExistence type="predicted"/>
<dbReference type="RefSeq" id="WP_123636995.1">
    <property type="nucleotide sequence ID" value="NZ_RJUK01000001.1"/>
</dbReference>
<accession>A0A3N1NW47</accession>
<sequence length="259" mass="29108">MSNRSWSLWVTLLLVCLVAGCSMVSPERKASSAADSLPEPGQLLHQASFDDPESVAGWVMEGPGEIAFVDGWMEMHSPGEQGHHVFWCPEDFPESFIARWEAQNLDDEAGLVIVFFAAIGVDGQDIFSPELPERDGTFTQYTEGEIKSYHISYYANAAHNPGRGHANLRKNNTFSLLQKGEVGIPTESMQEHEITLVKQGERIRLYIDDRKVIDYTDNAPMVDGVDTGDALGSGKIGFRQMKWTQFRYKNFRVYELPQQ</sequence>
<name>A0A3N1NW47_9GAMM</name>
<dbReference type="Pfam" id="PF09224">
    <property type="entry name" value="DUF1961"/>
    <property type="match status" value="1"/>
</dbReference>
<dbReference type="SUPFAM" id="SSF49899">
    <property type="entry name" value="Concanavalin A-like lectins/glucanases"/>
    <property type="match status" value="1"/>
</dbReference>
<keyword evidence="2" id="KW-1185">Reference proteome</keyword>
<dbReference type="AlphaFoldDB" id="A0A3N1NW47"/>
<organism evidence="1 2">
    <name type="scientific">Marinimicrobium koreense</name>
    <dbReference type="NCBI Taxonomy" id="306545"/>
    <lineage>
        <taxon>Bacteria</taxon>
        <taxon>Pseudomonadati</taxon>
        <taxon>Pseudomonadota</taxon>
        <taxon>Gammaproteobacteria</taxon>
        <taxon>Cellvibrionales</taxon>
        <taxon>Cellvibrionaceae</taxon>
        <taxon>Marinimicrobium</taxon>
    </lineage>
</organism>
<dbReference type="EMBL" id="RJUK01000001">
    <property type="protein sequence ID" value="ROQ19681.1"/>
    <property type="molecule type" value="Genomic_DNA"/>
</dbReference>
<evidence type="ECO:0000313" key="2">
    <source>
        <dbReference type="Proteomes" id="UP000273643"/>
    </source>
</evidence>
<protein>
    <submittedName>
        <fullName evidence="1">Uncharacterized protein DUF1961</fullName>
    </submittedName>
</protein>
<dbReference type="InterPro" id="IPR015305">
    <property type="entry name" value="DUF1961"/>
</dbReference>
<evidence type="ECO:0000313" key="1">
    <source>
        <dbReference type="EMBL" id="ROQ19681.1"/>
    </source>
</evidence>
<reference evidence="1 2" key="1">
    <citation type="submission" date="2018-11" db="EMBL/GenBank/DDBJ databases">
        <title>Genomic Encyclopedia of Type Strains, Phase IV (KMG-IV): sequencing the most valuable type-strain genomes for metagenomic binning, comparative biology and taxonomic classification.</title>
        <authorList>
            <person name="Goeker M."/>
        </authorList>
    </citation>
    <scope>NUCLEOTIDE SEQUENCE [LARGE SCALE GENOMIC DNA]</scope>
    <source>
        <strain evidence="1 2">DSM 16974</strain>
    </source>
</reference>
<dbReference type="PROSITE" id="PS51257">
    <property type="entry name" value="PROKAR_LIPOPROTEIN"/>
    <property type="match status" value="1"/>
</dbReference>
<dbReference type="InterPro" id="IPR013320">
    <property type="entry name" value="ConA-like_dom_sf"/>
</dbReference>
<dbReference type="OrthoDB" id="7171052at2"/>